<dbReference type="GO" id="GO:0003993">
    <property type="term" value="F:acid phosphatase activity"/>
    <property type="evidence" value="ECO:0007669"/>
    <property type="project" value="TreeGrafter"/>
</dbReference>
<keyword evidence="2" id="KW-0325">Glycoprotein</keyword>
<dbReference type="Pfam" id="PF00328">
    <property type="entry name" value="His_Phos_2"/>
    <property type="match status" value="1"/>
</dbReference>
<dbReference type="SUPFAM" id="SSF53254">
    <property type="entry name" value="Phosphoglycerate mutase-like"/>
    <property type="match status" value="1"/>
</dbReference>
<accession>A0A4P7NJ12</accession>
<dbReference type="PANTHER" id="PTHR20963">
    <property type="entry name" value="MULTIPLE INOSITOL POLYPHOSPHATE PHOSPHATASE-RELATED"/>
    <property type="match status" value="1"/>
</dbReference>
<dbReference type="CDD" id="cd07061">
    <property type="entry name" value="HP_HAP_like"/>
    <property type="match status" value="1"/>
</dbReference>
<dbReference type="CDD" id="cd07040">
    <property type="entry name" value="HP"/>
    <property type="match status" value="1"/>
</dbReference>
<dbReference type="InterPro" id="IPR000560">
    <property type="entry name" value="His_Pase_clade-2"/>
</dbReference>
<dbReference type="PANTHER" id="PTHR20963:SF23">
    <property type="entry name" value="3-PHYTASE"/>
    <property type="match status" value="1"/>
</dbReference>
<reference evidence="3 4" key="1">
    <citation type="journal article" date="2019" name="Mol. Biol. Evol.">
        <title>Blast fungal genomes show frequent chromosomal changes, gene gains and losses, and effector gene turnover.</title>
        <authorList>
            <person name="Gomez Luciano L.B."/>
            <person name="Jason Tsai I."/>
            <person name="Chuma I."/>
            <person name="Tosa Y."/>
            <person name="Chen Y.H."/>
            <person name="Li J.Y."/>
            <person name="Li M.Y."/>
            <person name="Jade Lu M.Y."/>
            <person name="Nakayashiki H."/>
            <person name="Li W.H."/>
        </authorList>
    </citation>
    <scope>NUCLEOTIDE SEQUENCE [LARGE SCALE GENOMIC DNA]</scope>
    <source>
        <strain evidence="3">MZ5-1-6</strain>
    </source>
</reference>
<proteinExistence type="predicted"/>
<evidence type="ECO:0000256" key="1">
    <source>
        <dbReference type="ARBA" id="ARBA00022801"/>
    </source>
</evidence>
<evidence type="ECO:0000313" key="3">
    <source>
        <dbReference type="EMBL" id="QBZ61990.1"/>
    </source>
</evidence>
<protein>
    <submittedName>
        <fullName evidence="3">Uncharacterized protein</fullName>
    </submittedName>
</protein>
<dbReference type="Proteomes" id="UP000294847">
    <property type="component" value="Chromosome 5"/>
</dbReference>
<dbReference type="InterPro" id="IPR016274">
    <property type="entry name" value="Histidine_acid_Pase_euk"/>
</dbReference>
<organism evidence="3 4">
    <name type="scientific">Pyricularia oryzae</name>
    <name type="common">Rice blast fungus</name>
    <name type="synonym">Magnaporthe oryzae</name>
    <dbReference type="NCBI Taxonomy" id="318829"/>
    <lineage>
        <taxon>Eukaryota</taxon>
        <taxon>Fungi</taxon>
        <taxon>Dikarya</taxon>
        <taxon>Ascomycota</taxon>
        <taxon>Pezizomycotina</taxon>
        <taxon>Sordariomycetes</taxon>
        <taxon>Sordariomycetidae</taxon>
        <taxon>Magnaporthales</taxon>
        <taxon>Pyriculariaceae</taxon>
        <taxon>Pyricularia</taxon>
    </lineage>
</organism>
<evidence type="ECO:0000313" key="4">
    <source>
        <dbReference type="Proteomes" id="UP000294847"/>
    </source>
</evidence>
<dbReference type="PIRSF" id="PIRSF000894">
    <property type="entry name" value="Acid_phosphatase"/>
    <property type="match status" value="1"/>
</dbReference>
<dbReference type="GO" id="GO:0009277">
    <property type="term" value="C:fungal-type cell wall"/>
    <property type="evidence" value="ECO:0007669"/>
    <property type="project" value="TreeGrafter"/>
</dbReference>
<evidence type="ECO:0000256" key="2">
    <source>
        <dbReference type="ARBA" id="ARBA00023180"/>
    </source>
</evidence>
<dbReference type="EMBL" id="CP034208">
    <property type="protein sequence ID" value="QBZ61990.1"/>
    <property type="molecule type" value="Genomic_DNA"/>
</dbReference>
<gene>
    <name evidence="3" type="ORF">PoMZ_10864</name>
</gene>
<name>A0A4P7NJ12_PYROR</name>
<dbReference type="AlphaFoldDB" id="A0A4P7NJ12"/>
<sequence length="527" mass="57555">MKLVTASSLCAILAAGVHAQRGASLDPIQPVLLPDGANAKNPLSHLGGNGPWTVAPNVNGISSDVPENCHVDQAAYILRHGSRYADPGAHSGWVTMANQFKTQNYTATGPIAFFHDWDTPLTHPDIQIAQLSPTGYKELYSLGYTLRTRYPDLYEEGDDFYVWANKYPRVIQTAQLFVRGFLGSNSTRLGNVVSVDSKGFPDQLGNTLAPSDLCPSFEDNYSPKSDPWRDIWLPRFKARLAQYIEGDLQIDDGAWNDIPYICGFESQITGRLSPFCDVFNDEELAQYEYQQDLRYYYGHGPGAFVASRMMVPFLNALVNRLVEGPSADVGVGPDGSSSFKVPKLLMNFLNDGQLNQLAAALGVFDEQEPLPSDHIPEDRLWRSSRISPMRGTIALERLNCRVGGSGGGNSTLPPKPTPSGGPCKAKKRDAASTMQRRQDAVIGGPSRNETFVRIRINEAVYPVPSCQDGPGKSCRLADYAKYVSDKLEAIGSFSKLCNATAPGTPADAKGASFLTNLDQDHLEMLKP</sequence>
<dbReference type="InterPro" id="IPR029033">
    <property type="entry name" value="His_PPase_superfam"/>
</dbReference>
<keyword evidence="1" id="KW-0378">Hydrolase</keyword>
<dbReference type="Gene3D" id="3.40.50.1240">
    <property type="entry name" value="Phosphoglycerate mutase-like"/>
    <property type="match status" value="1"/>
</dbReference>